<dbReference type="AlphaFoldDB" id="A0A8H2J9W4"/>
<dbReference type="PRINTS" id="PR00598">
    <property type="entry name" value="HTHMARR"/>
</dbReference>
<dbReference type="EMBL" id="CP062008">
    <property type="protein sequence ID" value="QPG70073.1"/>
    <property type="molecule type" value="Genomic_DNA"/>
</dbReference>
<evidence type="ECO:0000313" key="4">
    <source>
        <dbReference type="Proteomes" id="UP000309231"/>
    </source>
</evidence>
<dbReference type="InterPro" id="IPR036390">
    <property type="entry name" value="WH_DNA-bd_sf"/>
</dbReference>
<evidence type="ECO:0000259" key="1">
    <source>
        <dbReference type="PROSITE" id="PS50995"/>
    </source>
</evidence>
<dbReference type="Pfam" id="PF12802">
    <property type="entry name" value="MarR_2"/>
    <property type="match status" value="1"/>
</dbReference>
<evidence type="ECO:0000313" key="3">
    <source>
        <dbReference type="EMBL" id="TLH51515.1"/>
    </source>
</evidence>
<reference evidence="2 4" key="3">
    <citation type="journal article" date="2019" name="Sci. Rep.">
        <title>Insight into the biology of Mycobacterium mucogenicum and Mycobacterium neoaurum clade members.</title>
        <authorList>
            <person name="Behra P.R.K."/>
            <person name="Pettersson B.M.F."/>
            <person name="Ramesh M."/>
            <person name="Dasgupta S."/>
            <person name="Kirsebom L.A."/>
        </authorList>
    </citation>
    <scope>NUCLEOTIDE SEQUENCE [LARGE SCALE GENOMIC DNA]</scope>
    <source>
        <strain evidence="2 4">DSM 44124</strain>
    </source>
</reference>
<dbReference type="Proteomes" id="UP000309231">
    <property type="component" value="Chromosome"/>
</dbReference>
<dbReference type="InterPro" id="IPR036388">
    <property type="entry name" value="WH-like_DNA-bd_sf"/>
</dbReference>
<dbReference type="SMART" id="SM00347">
    <property type="entry name" value="HTH_MARR"/>
    <property type="match status" value="1"/>
</dbReference>
<dbReference type="EMBL" id="POTL01000001">
    <property type="protein sequence ID" value="TLH51515.1"/>
    <property type="molecule type" value="Genomic_DNA"/>
</dbReference>
<dbReference type="GeneID" id="76723925"/>
<dbReference type="SUPFAM" id="SSF46785">
    <property type="entry name" value="Winged helix' DNA-binding domain"/>
    <property type="match status" value="1"/>
</dbReference>
<feature type="domain" description="HTH marR-type" evidence="1">
    <location>
        <begin position="46"/>
        <end position="187"/>
    </location>
</feature>
<gene>
    <name evidence="2" type="ORF">C1S78_003370</name>
    <name evidence="3" type="ORF">C1S78_03370</name>
</gene>
<reference evidence="3" key="1">
    <citation type="submission" date="2018-01" db="EMBL/GenBank/DDBJ databases">
        <title>Comparative genomics of Mycobacterium mucogenicum and Mycobacterium neoaurum clade members emphasizing tRNA and non-coding RNA.</title>
        <authorList>
            <person name="Behra P.R.K."/>
            <person name="Pettersson B.M.F."/>
            <person name="Das S."/>
            <person name="Dasgupta S."/>
            <person name="Kirsebom L.A."/>
        </authorList>
    </citation>
    <scope>NUCLEOTIDE SEQUENCE</scope>
    <source>
        <strain evidence="3">DSM 44124</strain>
    </source>
</reference>
<accession>A0A8H2J9W4</accession>
<dbReference type="Gene3D" id="1.10.10.10">
    <property type="entry name" value="Winged helix-like DNA-binding domain superfamily/Winged helix DNA-binding domain"/>
    <property type="match status" value="1"/>
</dbReference>
<evidence type="ECO:0000313" key="2">
    <source>
        <dbReference type="EMBL" id="QPG70073.1"/>
    </source>
</evidence>
<dbReference type="PANTHER" id="PTHR33164">
    <property type="entry name" value="TRANSCRIPTIONAL REGULATOR, MARR FAMILY"/>
    <property type="match status" value="1"/>
</dbReference>
<dbReference type="GO" id="GO:0003700">
    <property type="term" value="F:DNA-binding transcription factor activity"/>
    <property type="evidence" value="ECO:0007669"/>
    <property type="project" value="InterPro"/>
</dbReference>
<sequence length="199" mass="21970">MGRPQISTATVRRGLSAARVKLTAPEAMRPALNLMKGADPTKDVSAARLGLSLLWLADDVIAAVNRKLERVNISEAKLDILTIFAAQLAQPEDEWTVRQTPSGIAEYFGITKASATGLIDWLEKRKLVTRTRHATDRRSTPVRITPEGEKLVAEALPVFEQACGELIDVLSERERRDLQRILDKLWIHVKAPQATDSGA</sequence>
<keyword evidence="4" id="KW-1185">Reference proteome</keyword>
<dbReference type="InterPro" id="IPR039422">
    <property type="entry name" value="MarR/SlyA-like"/>
</dbReference>
<dbReference type="InterPro" id="IPR000835">
    <property type="entry name" value="HTH_MarR-typ"/>
</dbReference>
<name>A0A8H2J9W4_MYCMU</name>
<organism evidence="3">
    <name type="scientific">Mycolicibacterium mucogenicum DSM 44124</name>
    <dbReference type="NCBI Taxonomy" id="1226753"/>
    <lineage>
        <taxon>Bacteria</taxon>
        <taxon>Bacillati</taxon>
        <taxon>Actinomycetota</taxon>
        <taxon>Actinomycetes</taxon>
        <taxon>Mycobacteriales</taxon>
        <taxon>Mycobacteriaceae</taxon>
        <taxon>Mycolicibacterium</taxon>
    </lineage>
</organism>
<proteinExistence type="predicted"/>
<dbReference type="PANTHER" id="PTHR33164:SF57">
    <property type="entry name" value="MARR-FAMILY TRANSCRIPTIONAL REGULATOR"/>
    <property type="match status" value="1"/>
</dbReference>
<dbReference type="PROSITE" id="PS50995">
    <property type="entry name" value="HTH_MARR_2"/>
    <property type="match status" value="1"/>
</dbReference>
<reference evidence="2 4" key="2">
    <citation type="journal article" date="2019" name="BMC Evol. Biol.">
        <title>Comparative genomics of Mycobacterium mucogenicum and Mycobacterium neoaurum clade members emphasizing tRNA and non-coding RNA.</title>
        <authorList>
            <person name="Behra P.R.K."/>
            <person name="Pettersson B.M.F."/>
            <person name="Das S."/>
            <person name="Dasgupta S."/>
            <person name="Kirsebom L.A."/>
        </authorList>
    </citation>
    <scope>NUCLEOTIDE SEQUENCE [LARGE SCALE GENOMIC DNA]</scope>
    <source>
        <strain evidence="2 4">DSM 44124</strain>
    </source>
</reference>
<protein>
    <submittedName>
        <fullName evidence="3">MarR family transcriptional regulator</fullName>
    </submittedName>
</protein>
<dbReference type="RefSeq" id="WP_053854526.1">
    <property type="nucleotide sequence ID" value="NZ_ANBS01000001.1"/>
</dbReference>
<dbReference type="KEGG" id="mmuc:C1S78_003370"/>
<dbReference type="GO" id="GO:0006950">
    <property type="term" value="P:response to stress"/>
    <property type="evidence" value="ECO:0007669"/>
    <property type="project" value="TreeGrafter"/>
</dbReference>